<organism evidence="2 3">
    <name type="scientific">Candidatus Harrisonbacteria bacterium CG10_big_fil_rev_8_21_14_0_10_45_28</name>
    <dbReference type="NCBI Taxonomy" id="1974586"/>
    <lineage>
        <taxon>Bacteria</taxon>
        <taxon>Candidatus Harrisoniibacteriota</taxon>
    </lineage>
</organism>
<feature type="transmembrane region" description="Helical" evidence="1">
    <location>
        <begin position="84"/>
        <end position="112"/>
    </location>
</feature>
<protein>
    <submittedName>
        <fullName evidence="2">Uncharacterized protein</fullName>
    </submittedName>
</protein>
<feature type="transmembrane region" description="Helical" evidence="1">
    <location>
        <begin position="21"/>
        <end position="39"/>
    </location>
</feature>
<keyword evidence="1" id="KW-0812">Transmembrane</keyword>
<dbReference type="AlphaFoldDB" id="A0A2H0UQ60"/>
<dbReference type="Proteomes" id="UP000230903">
    <property type="component" value="Unassembled WGS sequence"/>
</dbReference>
<keyword evidence="1" id="KW-0472">Membrane</keyword>
<evidence type="ECO:0000256" key="1">
    <source>
        <dbReference type="SAM" id="Phobius"/>
    </source>
</evidence>
<evidence type="ECO:0000313" key="2">
    <source>
        <dbReference type="EMBL" id="PIR87806.1"/>
    </source>
</evidence>
<evidence type="ECO:0000313" key="3">
    <source>
        <dbReference type="Proteomes" id="UP000230903"/>
    </source>
</evidence>
<gene>
    <name evidence="2" type="ORF">COU10_02695</name>
</gene>
<comment type="caution">
    <text evidence="2">The sequence shown here is derived from an EMBL/GenBank/DDBJ whole genome shotgun (WGS) entry which is preliminary data.</text>
</comment>
<accession>A0A2H0UQ60</accession>
<dbReference type="EMBL" id="PFBC01000042">
    <property type="protein sequence ID" value="PIR87806.1"/>
    <property type="molecule type" value="Genomic_DNA"/>
</dbReference>
<keyword evidence="1" id="KW-1133">Transmembrane helix</keyword>
<reference evidence="3" key="1">
    <citation type="submission" date="2017-09" db="EMBL/GenBank/DDBJ databases">
        <title>Depth-based differentiation of microbial function through sediment-hosted aquifers and enrichment of novel symbionts in the deep terrestrial subsurface.</title>
        <authorList>
            <person name="Probst A.J."/>
            <person name="Ladd B."/>
            <person name="Jarett J.K."/>
            <person name="Geller-Mcgrath D.E."/>
            <person name="Sieber C.M.K."/>
            <person name="Emerson J.B."/>
            <person name="Anantharaman K."/>
            <person name="Thomas B.C."/>
            <person name="Malmstrom R."/>
            <person name="Stieglmeier M."/>
            <person name="Klingl A."/>
            <person name="Woyke T."/>
            <person name="Ryan C.M."/>
            <person name="Banfield J.F."/>
        </authorList>
    </citation>
    <scope>NUCLEOTIDE SEQUENCE [LARGE SCALE GENOMIC DNA]</scope>
</reference>
<name>A0A2H0UQ60_9BACT</name>
<sequence>MSFAVVYLIQRFFYRIYKFVYDWYVGGFLAIGGAAVVVFEGLDQTVAFEITLRHLFEPLYQDRTILGYILGFIFRFFRVLVGGVIYAGLFLITLAIYTAWALMPIYLIFLAYE</sequence>
<proteinExistence type="predicted"/>
<feature type="transmembrane region" description="Helical" evidence="1">
    <location>
        <begin position="59"/>
        <end position="77"/>
    </location>
</feature>